<evidence type="ECO:0000313" key="3">
    <source>
        <dbReference type="Proteomes" id="UP000660262"/>
    </source>
</evidence>
<protein>
    <submittedName>
        <fullName evidence="2">Uncharacterized protein</fullName>
    </submittedName>
</protein>
<dbReference type="Proteomes" id="UP000660262">
    <property type="component" value="Unassembled WGS sequence"/>
</dbReference>
<dbReference type="Pfam" id="PF07004">
    <property type="entry name" value="SHIPPO-rpt"/>
    <property type="match status" value="2"/>
</dbReference>
<name>A0A830I3S9_9CHLO</name>
<accession>A0A830I3S9</accession>
<proteinExistence type="predicted"/>
<dbReference type="EMBL" id="BNJQ01000036">
    <property type="protein sequence ID" value="GHP11797.1"/>
    <property type="molecule type" value="Genomic_DNA"/>
</dbReference>
<comment type="caution">
    <text evidence="2">The sequence shown here is derived from an EMBL/GenBank/DDBJ whole genome shotgun (WGS) entry which is preliminary data.</text>
</comment>
<evidence type="ECO:0000313" key="2">
    <source>
        <dbReference type="EMBL" id="GHP11797.1"/>
    </source>
</evidence>
<feature type="region of interest" description="Disordered" evidence="1">
    <location>
        <begin position="263"/>
        <end position="290"/>
    </location>
</feature>
<dbReference type="PANTHER" id="PTHR40429">
    <property type="entry name" value="FLAGELLAR ASSOCIATED PROTEIN"/>
    <property type="match status" value="1"/>
</dbReference>
<reference evidence="2" key="1">
    <citation type="submission" date="2020-10" db="EMBL/GenBank/DDBJ databases">
        <title>Unveiling of a novel bifunctional photoreceptor, Dualchrome1, isolated from a cosmopolitan green alga.</title>
        <authorList>
            <person name="Suzuki S."/>
            <person name="Kawachi M."/>
        </authorList>
    </citation>
    <scope>NUCLEOTIDE SEQUENCE</scope>
    <source>
        <strain evidence="2">NIES 2893</strain>
    </source>
</reference>
<evidence type="ECO:0000256" key="1">
    <source>
        <dbReference type="SAM" id="MobiDB-lite"/>
    </source>
</evidence>
<dbReference type="PANTHER" id="PTHR40429:SF1">
    <property type="entry name" value="FLAGELLAR ASSOCIATED PROTEIN"/>
    <property type="match status" value="1"/>
</dbReference>
<feature type="compositionally biased region" description="Low complexity" evidence="1">
    <location>
        <begin position="8"/>
        <end position="34"/>
    </location>
</feature>
<sequence length="379" mass="40665">MADEAQQPDEPAAEPSAPASSEPAPAASSDVPPSGEHERDVTRAYGKDRSRRKKYTYRVIPPSMQRTQFGKMVASVNKSAPSFGFGTALRFAEGKKSNLPNFISKEHSKQLLPDYTPGPGTYVARSSMGSQAYSEKKSSATPAFIHADRFAMDVRERKMLGSVPSPNAYDPGSSFGAQQNSVKRSESIIGFPGAHRNAQASIGKGYEGALFARDTPGPGNYPVASGYGKQVLAGNVSYPAPPFGREHRAIDPRIPNALERRSAQVPGPGQYSYDPACAPQRNSTKESKGMYSFGKSVDRYRAGFASLDGERANKVYQGLLGPGPASDAAAQVRLLEGANGPQLLSVKASKPEFTFAREMRLRPPRFTNIEAPGPGTYVV</sequence>
<dbReference type="AlphaFoldDB" id="A0A830I3S9"/>
<feature type="compositionally biased region" description="Basic and acidic residues" evidence="1">
    <location>
        <begin position="35"/>
        <end position="48"/>
    </location>
</feature>
<organism evidence="2 3">
    <name type="scientific">Pycnococcus provasolii</name>
    <dbReference type="NCBI Taxonomy" id="41880"/>
    <lineage>
        <taxon>Eukaryota</taxon>
        <taxon>Viridiplantae</taxon>
        <taxon>Chlorophyta</taxon>
        <taxon>Pseudoscourfieldiophyceae</taxon>
        <taxon>Pseudoscourfieldiales</taxon>
        <taxon>Pycnococcaceae</taxon>
        <taxon>Pycnococcus</taxon>
    </lineage>
</organism>
<dbReference type="InterPro" id="IPR010736">
    <property type="entry name" value="SHIPPO-rpt"/>
</dbReference>
<gene>
    <name evidence="2" type="ORF">PPROV_001052400</name>
</gene>
<feature type="region of interest" description="Disordered" evidence="1">
    <location>
        <begin position="1"/>
        <end position="56"/>
    </location>
</feature>
<keyword evidence="3" id="KW-1185">Reference proteome</keyword>